<feature type="transmembrane region" description="Helical" evidence="6">
    <location>
        <begin position="237"/>
        <end position="256"/>
    </location>
</feature>
<keyword evidence="5 6" id="KW-0472">Membrane</keyword>
<protein>
    <submittedName>
        <fullName evidence="8">MFS transporter</fullName>
    </submittedName>
</protein>
<feature type="transmembrane region" description="Helical" evidence="6">
    <location>
        <begin position="332"/>
        <end position="353"/>
    </location>
</feature>
<evidence type="ECO:0000256" key="3">
    <source>
        <dbReference type="ARBA" id="ARBA00022692"/>
    </source>
</evidence>
<dbReference type="InterPro" id="IPR011701">
    <property type="entry name" value="MFS"/>
</dbReference>
<proteinExistence type="predicted"/>
<dbReference type="GO" id="GO:0022857">
    <property type="term" value="F:transmembrane transporter activity"/>
    <property type="evidence" value="ECO:0007669"/>
    <property type="project" value="InterPro"/>
</dbReference>
<dbReference type="Proteomes" id="UP001174314">
    <property type="component" value="Chromosome"/>
</dbReference>
<dbReference type="Gene3D" id="1.20.1720.10">
    <property type="entry name" value="Multidrug resistance protein D"/>
    <property type="match status" value="2"/>
</dbReference>
<feature type="domain" description="Major facilitator superfamily (MFS) profile" evidence="7">
    <location>
        <begin position="27"/>
        <end position="453"/>
    </location>
</feature>
<dbReference type="RefSeq" id="WP_221923708.1">
    <property type="nucleotide sequence ID" value="NZ_CP137757.1"/>
</dbReference>
<organism evidence="8 9">
    <name type="scientific">Corynebacterium pseudokroppenstedtii</name>
    <dbReference type="NCBI Taxonomy" id="2804917"/>
    <lineage>
        <taxon>Bacteria</taxon>
        <taxon>Bacillati</taxon>
        <taxon>Actinomycetota</taxon>
        <taxon>Actinomycetes</taxon>
        <taxon>Mycobacteriales</taxon>
        <taxon>Corynebacteriaceae</taxon>
        <taxon>Corynebacterium</taxon>
    </lineage>
</organism>
<evidence type="ECO:0000259" key="7">
    <source>
        <dbReference type="PROSITE" id="PS50850"/>
    </source>
</evidence>
<dbReference type="Pfam" id="PF07690">
    <property type="entry name" value="MFS_1"/>
    <property type="match status" value="1"/>
</dbReference>
<feature type="transmembrane region" description="Helical" evidence="6">
    <location>
        <begin position="213"/>
        <end position="231"/>
    </location>
</feature>
<feature type="transmembrane region" description="Helical" evidence="6">
    <location>
        <begin position="180"/>
        <end position="201"/>
    </location>
</feature>
<feature type="transmembrane region" description="Helical" evidence="6">
    <location>
        <begin position="98"/>
        <end position="121"/>
    </location>
</feature>
<feature type="transmembrane region" description="Helical" evidence="6">
    <location>
        <begin position="359"/>
        <end position="379"/>
    </location>
</feature>
<reference evidence="8 9" key="1">
    <citation type="submission" date="2023-10" db="EMBL/GenBank/DDBJ databases">
        <title>complete genome sequence of Corynebacterium pseudokroppenstedtii P15-C1.</title>
        <authorList>
            <person name="Bruggemann H."/>
            <person name="Poehlein A."/>
        </authorList>
    </citation>
    <scope>NUCLEOTIDE SEQUENCE [LARGE SCALE GENOMIC DNA]</scope>
    <source>
        <strain evidence="8 9">P15_C1</strain>
    </source>
</reference>
<dbReference type="InterPro" id="IPR036259">
    <property type="entry name" value="MFS_trans_sf"/>
</dbReference>
<feature type="transmembrane region" description="Helical" evidence="6">
    <location>
        <begin position="61"/>
        <end position="86"/>
    </location>
</feature>
<keyword evidence="4 6" id="KW-1133">Transmembrane helix</keyword>
<dbReference type="PROSITE" id="PS50850">
    <property type="entry name" value="MFS"/>
    <property type="match status" value="1"/>
</dbReference>
<evidence type="ECO:0000313" key="8">
    <source>
        <dbReference type="EMBL" id="WPF24142.1"/>
    </source>
</evidence>
<dbReference type="GO" id="GO:0005886">
    <property type="term" value="C:plasma membrane"/>
    <property type="evidence" value="ECO:0007669"/>
    <property type="project" value="UniProtKB-SubCell"/>
</dbReference>
<feature type="transmembrane region" description="Helical" evidence="6">
    <location>
        <begin position="301"/>
        <end position="320"/>
    </location>
</feature>
<evidence type="ECO:0000256" key="4">
    <source>
        <dbReference type="ARBA" id="ARBA00022989"/>
    </source>
</evidence>
<accession>A0AAU0PZ08</accession>
<dbReference type="PANTHER" id="PTHR42718">
    <property type="entry name" value="MAJOR FACILITATOR SUPERFAMILY MULTIDRUG TRANSPORTER MFSC"/>
    <property type="match status" value="1"/>
</dbReference>
<keyword evidence="9" id="KW-1185">Reference proteome</keyword>
<name>A0AAU0PZ08_9CORY</name>
<keyword evidence="3 6" id="KW-0812">Transmembrane</keyword>
<sequence length="467" mass="47959">MAGNRFALKGSTSDAQEGLLSSQYRALTIGLITLITIAAFDQTAVMSVMPTITASLGAPGGTAYTLTFTAATAASIFAMVAGGMLADSRGAMRTLRGSGLVFVAGLVLAVVTPTMPIFLVARVLQGLGGGAIVVAIYAIIAVIYPSHLQTKMFAALAGAWVIPTLIGPGVAGIITESLSWHWLFGISAVASIIVFPLLPRATTPLTRETDHRNATKMLIAALVIAIASYPLSISGDFAAWGVLIFLLATGVTAVAIRPLVPVGTFRAAGDVPSMVLLRFLFDAFFGLEALIPLLLARRDGLPPTLTGLALTGTGITWFIGSQVQSSAKPRSLPVTLWISAAVMGVGAAGVGISSASGAHWAWITAFWTLTGFGVGYSYPRINSAALSLSPPDRAGFMGSALQVSGMTGMTMAVAAATLVHTLVPLSTGGSFGVVYVVAVLSPVFIALIGRRCGHIDDAARNSVSNPG</sequence>
<keyword evidence="2" id="KW-0813">Transport</keyword>
<dbReference type="InterPro" id="IPR020846">
    <property type="entry name" value="MFS_dom"/>
</dbReference>
<feature type="transmembrane region" description="Helical" evidence="6">
    <location>
        <begin position="400"/>
        <end position="423"/>
    </location>
</feature>
<dbReference type="KEGG" id="cpsk:Q0N40_06105"/>
<comment type="subcellular location">
    <subcellularLocation>
        <location evidence="1">Cell membrane</location>
        <topology evidence="1">Multi-pass membrane protein</topology>
    </subcellularLocation>
</comment>
<feature type="transmembrane region" description="Helical" evidence="6">
    <location>
        <begin position="26"/>
        <end position="49"/>
    </location>
</feature>
<evidence type="ECO:0000256" key="1">
    <source>
        <dbReference type="ARBA" id="ARBA00004651"/>
    </source>
</evidence>
<dbReference type="EMBL" id="CP137757">
    <property type="protein sequence ID" value="WPF24142.1"/>
    <property type="molecule type" value="Genomic_DNA"/>
</dbReference>
<evidence type="ECO:0000313" key="9">
    <source>
        <dbReference type="Proteomes" id="UP001174314"/>
    </source>
</evidence>
<evidence type="ECO:0000256" key="6">
    <source>
        <dbReference type="SAM" id="Phobius"/>
    </source>
</evidence>
<feature type="transmembrane region" description="Helical" evidence="6">
    <location>
        <begin position="276"/>
        <end position="295"/>
    </location>
</feature>
<dbReference type="SUPFAM" id="SSF103473">
    <property type="entry name" value="MFS general substrate transporter"/>
    <property type="match status" value="1"/>
</dbReference>
<dbReference type="AlphaFoldDB" id="A0AAU0PZ08"/>
<gene>
    <name evidence="8" type="ORF">Q0N40_06105</name>
</gene>
<dbReference type="PANTHER" id="PTHR42718:SF9">
    <property type="entry name" value="MAJOR FACILITATOR SUPERFAMILY MULTIDRUG TRANSPORTER MFSC"/>
    <property type="match status" value="1"/>
</dbReference>
<feature type="transmembrane region" description="Helical" evidence="6">
    <location>
        <begin position="429"/>
        <end position="448"/>
    </location>
</feature>
<feature type="transmembrane region" description="Helical" evidence="6">
    <location>
        <begin position="127"/>
        <end position="145"/>
    </location>
</feature>
<evidence type="ECO:0000256" key="5">
    <source>
        <dbReference type="ARBA" id="ARBA00023136"/>
    </source>
</evidence>
<feature type="transmembrane region" description="Helical" evidence="6">
    <location>
        <begin position="152"/>
        <end position="174"/>
    </location>
</feature>
<evidence type="ECO:0000256" key="2">
    <source>
        <dbReference type="ARBA" id="ARBA00022448"/>
    </source>
</evidence>